<dbReference type="GO" id="GO:2000379">
    <property type="term" value="P:positive regulation of reactive oxygen species metabolic process"/>
    <property type="evidence" value="ECO:0007669"/>
    <property type="project" value="Ensembl"/>
</dbReference>
<dbReference type="GO" id="GO:0004861">
    <property type="term" value="F:cyclin-dependent protein serine/threonine kinase inhibitor activity"/>
    <property type="evidence" value="ECO:0007669"/>
    <property type="project" value="Ensembl"/>
</dbReference>
<dbReference type="GO" id="GO:0070557">
    <property type="term" value="C:PCNA-p21 complex"/>
    <property type="evidence" value="ECO:0007669"/>
    <property type="project" value="Ensembl"/>
</dbReference>
<dbReference type="GO" id="GO:0030330">
    <property type="term" value="P:DNA damage response, signal transduction by p53 class mediator"/>
    <property type="evidence" value="ECO:0007669"/>
    <property type="project" value="Ensembl"/>
</dbReference>
<dbReference type="GO" id="GO:0042060">
    <property type="term" value="P:wound healing"/>
    <property type="evidence" value="ECO:0007669"/>
    <property type="project" value="Ensembl"/>
</dbReference>
<dbReference type="GO" id="GO:0043068">
    <property type="term" value="P:positive regulation of programmed cell death"/>
    <property type="evidence" value="ECO:0007669"/>
    <property type="project" value="Ensembl"/>
</dbReference>
<dbReference type="GO" id="GO:0071460">
    <property type="term" value="P:cellular response to cell-matrix adhesion"/>
    <property type="evidence" value="ECO:0007669"/>
    <property type="project" value="Ensembl"/>
</dbReference>
<dbReference type="GO" id="GO:2000279">
    <property type="term" value="P:negative regulation of DNA biosynthetic process"/>
    <property type="evidence" value="ECO:0007669"/>
    <property type="project" value="Ensembl"/>
</dbReference>
<dbReference type="GO" id="GO:0030308">
    <property type="term" value="P:negative regulation of cell growth"/>
    <property type="evidence" value="ECO:0007669"/>
    <property type="project" value="Ensembl"/>
</dbReference>
<dbReference type="GO" id="GO:1905179">
    <property type="term" value="P:negative regulation of cardiac muscle tissue regeneration"/>
    <property type="evidence" value="ECO:0007669"/>
    <property type="project" value="Ensembl"/>
</dbReference>
<evidence type="ECO:0000256" key="6">
    <source>
        <dbReference type="ARBA" id="ARBA00022723"/>
    </source>
</evidence>
<evidence type="ECO:0000259" key="18">
    <source>
        <dbReference type="Pfam" id="PF02234"/>
    </source>
</evidence>
<dbReference type="GO" id="GO:0140311">
    <property type="term" value="F:protein sequestering activity"/>
    <property type="evidence" value="ECO:0007669"/>
    <property type="project" value="Ensembl"/>
</dbReference>
<name>A0A8B9XCF7_BOSMU</name>
<dbReference type="GO" id="GO:0005730">
    <property type="term" value="C:nucleolus"/>
    <property type="evidence" value="ECO:0007669"/>
    <property type="project" value="Ensembl"/>
</dbReference>
<dbReference type="GO" id="GO:0071480">
    <property type="term" value="P:cellular response to gamma radiation"/>
    <property type="evidence" value="ECO:0007669"/>
    <property type="project" value="Ensembl"/>
</dbReference>
<evidence type="ECO:0000256" key="17">
    <source>
        <dbReference type="SAM" id="MobiDB-lite"/>
    </source>
</evidence>
<evidence type="ECO:0000256" key="10">
    <source>
        <dbReference type="ARBA" id="ARBA00022990"/>
    </source>
</evidence>
<keyword evidence="4" id="KW-0963">Cytoplasm</keyword>
<dbReference type="GO" id="GO:0008270">
    <property type="term" value="F:zinc ion binding"/>
    <property type="evidence" value="ECO:0007669"/>
    <property type="project" value="UniProtKB-KW"/>
</dbReference>
<evidence type="ECO:0000313" key="19">
    <source>
        <dbReference type="Ensembl" id="ENSBGRP00000017616.1"/>
    </source>
</evidence>
<dbReference type="GO" id="GO:1904706">
    <property type="term" value="P:negative regulation of vascular associated smooth muscle cell proliferation"/>
    <property type="evidence" value="ECO:0007669"/>
    <property type="project" value="Ensembl"/>
</dbReference>
<dbReference type="InterPro" id="IPR029841">
    <property type="entry name" value="CDKN1A"/>
</dbReference>
<feature type="region of interest" description="Disordered" evidence="17">
    <location>
        <begin position="79"/>
        <end position="145"/>
    </location>
</feature>
<dbReference type="GO" id="GO:0016604">
    <property type="term" value="C:nuclear body"/>
    <property type="evidence" value="ECO:0007669"/>
    <property type="project" value="Ensembl"/>
</dbReference>
<evidence type="ECO:0000256" key="7">
    <source>
        <dbReference type="ARBA" id="ARBA00022771"/>
    </source>
</evidence>
<evidence type="ECO:0000256" key="13">
    <source>
        <dbReference type="ARBA" id="ARBA00023306"/>
    </source>
</evidence>
<evidence type="ECO:0000256" key="9">
    <source>
        <dbReference type="ARBA" id="ARBA00022843"/>
    </source>
</evidence>
<evidence type="ECO:0000256" key="12">
    <source>
        <dbReference type="ARBA" id="ARBA00023242"/>
    </source>
</evidence>
<dbReference type="GO" id="GO:0044877">
    <property type="term" value="F:protein-containing complex binding"/>
    <property type="evidence" value="ECO:0007669"/>
    <property type="project" value="Ensembl"/>
</dbReference>
<dbReference type="GO" id="GO:0090402">
    <property type="term" value="P:oncogene-induced cell senescence"/>
    <property type="evidence" value="ECO:0007669"/>
    <property type="project" value="Ensembl"/>
</dbReference>
<feature type="domain" description="Cyclin-dependent kinase inhibitor" evidence="18">
    <location>
        <begin position="20"/>
        <end position="68"/>
    </location>
</feature>
<reference evidence="19" key="2">
    <citation type="submission" date="2025-08" db="UniProtKB">
        <authorList>
            <consortium name="Ensembl"/>
        </authorList>
    </citation>
    <scope>IDENTIFICATION</scope>
</reference>
<dbReference type="GO" id="GO:0042246">
    <property type="term" value="P:tissue regeneration"/>
    <property type="evidence" value="ECO:0007669"/>
    <property type="project" value="Ensembl"/>
</dbReference>
<dbReference type="GO" id="GO:0005829">
    <property type="term" value="C:cytosol"/>
    <property type="evidence" value="ECO:0007669"/>
    <property type="project" value="Ensembl"/>
</dbReference>
<dbReference type="GO" id="GO:0043616">
    <property type="term" value="P:keratinocyte proliferation"/>
    <property type="evidence" value="ECO:0007669"/>
    <property type="project" value="Ensembl"/>
</dbReference>
<dbReference type="GO" id="GO:0140677">
    <property type="term" value="F:molecular function activator activity"/>
    <property type="evidence" value="ECO:0007669"/>
    <property type="project" value="Ensembl"/>
</dbReference>
<dbReference type="PANTHER" id="PTHR46778">
    <property type="entry name" value="CYCLIN-DEPENDENT KINASE INHIBITOR 1-RELATED"/>
    <property type="match status" value="1"/>
</dbReference>
<comment type="subcellular location">
    <subcellularLocation>
        <location evidence="2">Cytoplasm</location>
    </subcellularLocation>
    <subcellularLocation>
        <location evidence="1">Nucleus</location>
    </subcellularLocation>
</comment>
<dbReference type="GO" id="GO:0034198">
    <property type="term" value="P:cellular response to amino acid starvation"/>
    <property type="evidence" value="ECO:0007669"/>
    <property type="project" value="Ensembl"/>
</dbReference>
<sequence>MSELSRDAHQIPRSSKACRCLFGPVDSEQLRQDCDALMASCVQEARERWNFDFVTETPLEGDFAWERVRGLGLPKLYLPVGPRDDLGGGKRPSPSSALLQGTSQEDHLDLSLSCTLVTRSERPEGTPGGPGPSQGRKRRQTSMTDFYHSKRRLICSKRKP</sequence>
<dbReference type="GO" id="GO:0000307">
    <property type="term" value="C:cyclin-dependent protein kinase holoenzyme complex"/>
    <property type="evidence" value="ECO:0007669"/>
    <property type="project" value="Ensembl"/>
</dbReference>
<dbReference type="GO" id="GO:0031571">
    <property type="term" value="P:mitotic G1 DNA damage checkpoint signaling"/>
    <property type="evidence" value="ECO:0007669"/>
    <property type="project" value="Ensembl"/>
</dbReference>
<dbReference type="GO" id="GO:0048146">
    <property type="term" value="P:positive regulation of fibroblast proliferation"/>
    <property type="evidence" value="ECO:0007669"/>
    <property type="project" value="Ensembl"/>
</dbReference>
<evidence type="ECO:0000256" key="1">
    <source>
        <dbReference type="ARBA" id="ARBA00004123"/>
    </source>
</evidence>
<dbReference type="GO" id="GO:0071493">
    <property type="term" value="P:cellular response to UV-B"/>
    <property type="evidence" value="ECO:0007669"/>
    <property type="project" value="Ensembl"/>
</dbReference>
<dbReference type="GO" id="GO:0006606">
    <property type="term" value="P:protein import into nucleus"/>
    <property type="evidence" value="ECO:0007669"/>
    <property type="project" value="Ensembl"/>
</dbReference>
<keyword evidence="7" id="KW-0863">Zinc-finger</keyword>
<dbReference type="GO" id="GO:0042771">
    <property type="term" value="P:intrinsic apoptotic signaling pathway in response to DNA damage by p53 class mediator"/>
    <property type="evidence" value="ECO:0007669"/>
    <property type="project" value="Ensembl"/>
</dbReference>
<dbReference type="PANTHER" id="PTHR46778:SF1">
    <property type="entry name" value="CYCLIN-DEPENDENT KINASE INHIBITOR 1"/>
    <property type="match status" value="1"/>
</dbReference>
<dbReference type="GO" id="GO:0010629">
    <property type="term" value="P:negative regulation of gene expression"/>
    <property type="evidence" value="ECO:0007669"/>
    <property type="project" value="Ensembl"/>
</dbReference>
<evidence type="ECO:0000256" key="5">
    <source>
        <dbReference type="ARBA" id="ARBA00022553"/>
    </source>
</evidence>
<evidence type="ECO:0000256" key="16">
    <source>
        <dbReference type="ARBA" id="ARBA00080818"/>
    </source>
</evidence>
<proteinExistence type="inferred from homology"/>
<accession>A0A8B9XCF7</accession>
<dbReference type="GO" id="GO:0030890">
    <property type="term" value="P:positive regulation of B cell proliferation"/>
    <property type="evidence" value="ECO:0007669"/>
    <property type="project" value="Ensembl"/>
</dbReference>
<evidence type="ECO:0000256" key="11">
    <source>
        <dbReference type="ARBA" id="ARBA00023013"/>
    </source>
</evidence>
<reference evidence="19" key="3">
    <citation type="submission" date="2025-09" db="UniProtKB">
        <authorList>
            <consortium name="Ensembl"/>
        </authorList>
    </citation>
    <scope>IDENTIFICATION</scope>
</reference>
<dbReference type="GO" id="GO:0048144">
    <property type="term" value="P:fibroblast proliferation"/>
    <property type="evidence" value="ECO:0007669"/>
    <property type="project" value="Ensembl"/>
</dbReference>
<keyword evidence="10" id="KW-0007">Acetylation</keyword>
<dbReference type="GO" id="GO:0007095">
    <property type="term" value="P:mitotic G2 DNA damage checkpoint signaling"/>
    <property type="evidence" value="ECO:0007669"/>
    <property type="project" value="Ensembl"/>
</dbReference>
<keyword evidence="6" id="KW-0479">Metal-binding</keyword>
<dbReference type="GO" id="GO:0030332">
    <property type="term" value="F:cyclin binding"/>
    <property type="evidence" value="ECO:0007669"/>
    <property type="project" value="Ensembl"/>
</dbReference>
<keyword evidence="9" id="KW-0832">Ubl conjugation</keyword>
<dbReference type="Gene3D" id="4.10.365.10">
    <property type="entry name" value="p27"/>
    <property type="match status" value="1"/>
</dbReference>
<dbReference type="GO" id="GO:0120283">
    <property type="term" value="F:protein serine/threonine kinase binding"/>
    <property type="evidence" value="ECO:0007669"/>
    <property type="project" value="Ensembl"/>
</dbReference>
<dbReference type="GO" id="GO:0007265">
    <property type="term" value="P:Ras protein signal transduction"/>
    <property type="evidence" value="ECO:0007669"/>
    <property type="project" value="Ensembl"/>
</dbReference>
<dbReference type="Ensembl" id="ENSBGRT00000020395.1">
    <property type="protein sequence ID" value="ENSBGRP00000017616.1"/>
    <property type="gene ID" value="ENSBGRG00000011138.1"/>
</dbReference>
<comment type="similarity">
    <text evidence="3">Belongs to the CDI family.</text>
</comment>
<keyword evidence="11" id="KW-0649">Protein kinase inhibitor</keyword>
<dbReference type="AlphaFoldDB" id="A0A8B9XCF7"/>
<dbReference type="InterPro" id="IPR003175">
    <property type="entry name" value="CDI_dom"/>
</dbReference>
<organism evidence="19 20">
    <name type="scientific">Bos mutus grunniens</name>
    <name type="common">Wild yak</name>
    <name type="synonym">Bos grunniens</name>
    <dbReference type="NCBI Taxonomy" id="30521"/>
    <lineage>
        <taxon>Eukaryota</taxon>
        <taxon>Metazoa</taxon>
        <taxon>Chordata</taxon>
        <taxon>Craniata</taxon>
        <taxon>Vertebrata</taxon>
        <taxon>Euteleostomi</taxon>
        <taxon>Mammalia</taxon>
        <taxon>Eutheria</taxon>
        <taxon>Laurasiatheria</taxon>
        <taxon>Artiodactyla</taxon>
        <taxon>Ruminantia</taxon>
        <taxon>Pecora</taxon>
        <taxon>Bovidae</taxon>
        <taxon>Bovinae</taxon>
        <taxon>Bos</taxon>
    </lineage>
</organism>
<evidence type="ECO:0000256" key="8">
    <source>
        <dbReference type="ARBA" id="ARBA00022833"/>
    </source>
</evidence>
<keyword evidence="20" id="KW-1185">Reference proteome</keyword>
<keyword evidence="8" id="KW-0862">Zinc</keyword>
<protein>
    <recommendedName>
        <fullName evidence="14">Cyclin-dependent kinase inhibitor 1</fullName>
    </recommendedName>
    <alternativeName>
        <fullName evidence="15">CDK-interacting protein 1</fullName>
    </alternativeName>
    <alternativeName>
        <fullName evidence="16">p21</fullName>
    </alternativeName>
</protein>
<keyword evidence="12" id="KW-0539">Nucleus</keyword>
<evidence type="ECO:0000256" key="3">
    <source>
        <dbReference type="ARBA" id="ARBA00006726"/>
    </source>
</evidence>
<dbReference type="GO" id="GO:0030216">
    <property type="term" value="P:keratinocyte differentiation"/>
    <property type="evidence" value="ECO:0007669"/>
    <property type="project" value="Ensembl"/>
</dbReference>
<dbReference type="GeneTree" id="ENSGT00940000159918"/>
<dbReference type="Pfam" id="PF02234">
    <property type="entry name" value="CDI"/>
    <property type="match status" value="1"/>
</dbReference>
<dbReference type="GO" id="GO:0001701">
    <property type="term" value="P:in utero embryonic development"/>
    <property type="evidence" value="ECO:0007669"/>
    <property type="project" value="Ensembl"/>
</dbReference>
<reference evidence="19" key="1">
    <citation type="submission" date="2019-05" db="EMBL/GenBank/DDBJ databases">
        <authorList>
            <person name="Zhang S."/>
            <person name="Liu J."/>
        </authorList>
    </citation>
    <scope>NUCLEOTIDE SEQUENCE [LARGE SCALE GENOMIC DNA]</scope>
</reference>
<dbReference type="GO" id="GO:0007507">
    <property type="term" value="P:heart development"/>
    <property type="evidence" value="ECO:0007669"/>
    <property type="project" value="Ensembl"/>
</dbReference>
<keyword evidence="13" id="KW-0131">Cell cycle</keyword>
<gene>
    <name evidence="19" type="primary">CDKN1A</name>
</gene>
<feature type="compositionally biased region" description="Polar residues" evidence="17">
    <location>
        <begin position="93"/>
        <end position="103"/>
    </location>
</feature>
<dbReference type="GO" id="GO:0090399">
    <property type="term" value="P:replicative senescence"/>
    <property type="evidence" value="ECO:0007669"/>
    <property type="project" value="Ensembl"/>
</dbReference>
<dbReference type="Proteomes" id="UP000694520">
    <property type="component" value="Chromosome 24"/>
</dbReference>
<dbReference type="InterPro" id="IPR044898">
    <property type="entry name" value="CDI_dom_sf"/>
</dbReference>
<evidence type="ECO:0000313" key="20">
    <source>
        <dbReference type="Proteomes" id="UP000694520"/>
    </source>
</evidence>
<evidence type="ECO:0000256" key="15">
    <source>
        <dbReference type="ARBA" id="ARBA00078037"/>
    </source>
</evidence>
<evidence type="ECO:0000256" key="14">
    <source>
        <dbReference type="ARBA" id="ARBA00067398"/>
    </source>
</evidence>
<dbReference type="FunFam" id="4.10.365.10:FF:000003">
    <property type="entry name" value="cyclin-dependent kinase inhibitor 1 isoform X1"/>
    <property type="match status" value="1"/>
</dbReference>
<dbReference type="GO" id="GO:0031625">
    <property type="term" value="F:ubiquitin protein ligase binding"/>
    <property type="evidence" value="ECO:0007669"/>
    <property type="project" value="Ensembl"/>
</dbReference>
<evidence type="ECO:0000256" key="2">
    <source>
        <dbReference type="ARBA" id="ARBA00004496"/>
    </source>
</evidence>
<evidence type="ECO:0000256" key="4">
    <source>
        <dbReference type="ARBA" id="ARBA00022490"/>
    </source>
</evidence>
<keyword evidence="5" id="KW-0597">Phosphoprotein</keyword>